<accession>A0A553PGN1</accession>
<proteinExistence type="predicted"/>
<gene>
    <name evidence="1" type="ORF">TCAL_02680</name>
</gene>
<dbReference type="EMBL" id="VCGU01000004">
    <property type="protein sequence ID" value="TRY76841.1"/>
    <property type="molecule type" value="Genomic_DNA"/>
</dbReference>
<dbReference type="AlphaFoldDB" id="A0A553PGN1"/>
<comment type="caution">
    <text evidence="1">The sequence shown here is derived from an EMBL/GenBank/DDBJ whole genome shotgun (WGS) entry which is preliminary data.</text>
</comment>
<evidence type="ECO:0000313" key="2">
    <source>
        <dbReference type="Proteomes" id="UP000318571"/>
    </source>
</evidence>
<sequence>SSAPPTNATLSSIPNLYNHQRWLSWFLVVEWIENSSLPEEANKGALLRSTVMLCSDVSSWRSILGPIPGQEQADLCPILQEKKTRRSGDLNALDYT</sequence>
<dbReference type="Proteomes" id="UP000318571">
    <property type="component" value="Chromosome 5"/>
</dbReference>
<name>A0A553PGN1_TIGCA</name>
<protein>
    <submittedName>
        <fullName evidence="1">Uncharacterized protein</fullName>
    </submittedName>
</protein>
<reference evidence="1 2" key="1">
    <citation type="journal article" date="2018" name="Nat. Ecol. Evol.">
        <title>Genomic signatures of mitonuclear coevolution across populations of Tigriopus californicus.</title>
        <authorList>
            <person name="Barreto F.S."/>
            <person name="Watson E.T."/>
            <person name="Lima T.G."/>
            <person name="Willett C.S."/>
            <person name="Edmands S."/>
            <person name="Li W."/>
            <person name="Burton R.S."/>
        </authorList>
    </citation>
    <scope>NUCLEOTIDE SEQUENCE [LARGE SCALE GENOMIC DNA]</scope>
    <source>
        <strain evidence="1 2">San Diego</strain>
    </source>
</reference>
<organism evidence="1 2">
    <name type="scientific">Tigriopus californicus</name>
    <name type="common">Marine copepod</name>
    <dbReference type="NCBI Taxonomy" id="6832"/>
    <lineage>
        <taxon>Eukaryota</taxon>
        <taxon>Metazoa</taxon>
        <taxon>Ecdysozoa</taxon>
        <taxon>Arthropoda</taxon>
        <taxon>Crustacea</taxon>
        <taxon>Multicrustacea</taxon>
        <taxon>Hexanauplia</taxon>
        <taxon>Copepoda</taxon>
        <taxon>Harpacticoida</taxon>
        <taxon>Harpacticidae</taxon>
        <taxon>Tigriopus</taxon>
    </lineage>
</organism>
<evidence type="ECO:0000313" key="1">
    <source>
        <dbReference type="EMBL" id="TRY76841.1"/>
    </source>
</evidence>
<feature type="non-terminal residue" evidence="1">
    <location>
        <position position="1"/>
    </location>
</feature>
<keyword evidence="2" id="KW-1185">Reference proteome</keyword>